<accession>A0A252F5L6</accession>
<dbReference type="GO" id="GO:0016884">
    <property type="term" value="F:carbon-nitrogen ligase activity, with glutamine as amido-N-donor"/>
    <property type="evidence" value="ECO:0007669"/>
    <property type="project" value="InterPro"/>
</dbReference>
<comment type="caution">
    <text evidence="1">The sequence shown here is derived from an EMBL/GenBank/DDBJ whole genome shotgun (WGS) entry which is preliminary data.</text>
</comment>
<dbReference type="OrthoDB" id="9794041at2"/>
<dbReference type="Gene3D" id="1.10.1510.10">
    <property type="entry name" value="Uncharacterised protein YqeY/AIM41 PF09424, N-terminal domain"/>
    <property type="match status" value="1"/>
</dbReference>
<dbReference type="EMBL" id="NHOC01000004">
    <property type="protein sequence ID" value="OUM21065.1"/>
    <property type="molecule type" value="Genomic_DNA"/>
</dbReference>
<protein>
    <submittedName>
        <fullName evidence="1">GatB/YqeY domain-containing protein</fullName>
    </submittedName>
</protein>
<evidence type="ECO:0000313" key="2">
    <source>
        <dbReference type="Proteomes" id="UP000194903"/>
    </source>
</evidence>
<dbReference type="Proteomes" id="UP000194903">
    <property type="component" value="Unassembled WGS sequence"/>
</dbReference>
<organism evidence="1 2">
    <name type="scientific">Butyricicoccus porcorum</name>
    <dbReference type="NCBI Taxonomy" id="1945634"/>
    <lineage>
        <taxon>Bacteria</taxon>
        <taxon>Bacillati</taxon>
        <taxon>Bacillota</taxon>
        <taxon>Clostridia</taxon>
        <taxon>Eubacteriales</taxon>
        <taxon>Butyricicoccaceae</taxon>
        <taxon>Butyricicoccus</taxon>
    </lineage>
</organism>
<dbReference type="SUPFAM" id="SSF89095">
    <property type="entry name" value="GatB/YqeY motif"/>
    <property type="match status" value="1"/>
</dbReference>
<dbReference type="InterPro" id="IPR023168">
    <property type="entry name" value="GatB_Yqey_C_2"/>
</dbReference>
<dbReference type="Pfam" id="PF09424">
    <property type="entry name" value="YqeY"/>
    <property type="match status" value="1"/>
</dbReference>
<sequence length="149" mass="16810">MSKTKEIQKQMMEALKAKDSARKDALSLLLSALKAKAKDKREDLTEAEEDAIIKKEIKQTRETMDAAPADREDIRSECQFKLDIYKEFAPEEMGEEQIRALVQSVLDQLQITVPTPRDKGPVMKHLMPQVKGKADGKLVNQIVGEMLKG</sequence>
<reference evidence="1 2" key="1">
    <citation type="submission" date="2017-05" db="EMBL/GenBank/DDBJ databases">
        <title>Butyricicoccus porcorum sp. nov. a butyrate-producing bacterium from the swine intestinal tract.</title>
        <authorList>
            <person name="Trachsel J."/>
            <person name="Humphrey S."/>
            <person name="Allen H.K."/>
        </authorList>
    </citation>
    <scope>NUCLEOTIDE SEQUENCE [LARGE SCALE GENOMIC DNA]</scope>
    <source>
        <strain evidence="1">BB10</strain>
    </source>
</reference>
<gene>
    <name evidence="1" type="ORF">CBW42_05640</name>
</gene>
<dbReference type="InterPro" id="IPR003789">
    <property type="entry name" value="Asn/Gln_tRNA_amidoTrase-B-like"/>
</dbReference>
<keyword evidence="2" id="KW-1185">Reference proteome</keyword>
<proteinExistence type="predicted"/>
<dbReference type="Gene3D" id="1.10.10.410">
    <property type="match status" value="1"/>
</dbReference>
<dbReference type="InterPro" id="IPR019004">
    <property type="entry name" value="YqeY/Aim41"/>
</dbReference>
<dbReference type="PANTHER" id="PTHR28055:SF1">
    <property type="entry name" value="ALTERED INHERITANCE OF MITOCHONDRIA PROTEIN 41, MITOCHONDRIAL"/>
    <property type="match status" value="1"/>
</dbReference>
<name>A0A252F5L6_9FIRM</name>
<dbReference type="PANTHER" id="PTHR28055">
    <property type="entry name" value="ALTERED INHERITANCE OF MITOCHONDRIA PROTEIN 41, MITOCHONDRIAL"/>
    <property type="match status" value="1"/>
</dbReference>
<dbReference type="AlphaFoldDB" id="A0A252F5L6"/>
<evidence type="ECO:0000313" key="1">
    <source>
        <dbReference type="EMBL" id="OUM21065.1"/>
    </source>
</evidence>
<dbReference type="RefSeq" id="WP_087018608.1">
    <property type="nucleotide sequence ID" value="NZ_CP178353.1"/>
</dbReference>
<dbReference type="InterPro" id="IPR042184">
    <property type="entry name" value="YqeY/Aim41_N"/>
</dbReference>